<evidence type="ECO:0000313" key="12">
    <source>
        <dbReference type="EMBL" id="BBM88106.1"/>
    </source>
</evidence>
<dbReference type="EMBL" id="AP019860">
    <property type="protein sequence ID" value="BBM88106.1"/>
    <property type="molecule type" value="Genomic_DNA"/>
</dbReference>
<keyword evidence="4" id="KW-0808">Transferase</keyword>
<dbReference type="CDD" id="cd00130">
    <property type="entry name" value="PAS"/>
    <property type="match status" value="1"/>
</dbReference>
<dbReference type="RefSeq" id="WP_173013703.1">
    <property type="nucleotide sequence ID" value="NZ_AP019860.1"/>
</dbReference>
<evidence type="ECO:0000259" key="10">
    <source>
        <dbReference type="PROSITE" id="PS50109"/>
    </source>
</evidence>
<keyword evidence="3" id="KW-0597">Phosphoprotein</keyword>
<evidence type="ECO:0000256" key="1">
    <source>
        <dbReference type="ARBA" id="ARBA00000085"/>
    </source>
</evidence>
<dbReference type="Proteomes" id="UP000326354">
    <property type="component" value="Chromosome"/>
</dbReference>
<dbReference type="InterPro" id="IPR036097">
    <property type="entry name" value="HisK_dim/P_sf"/>
</dbReference>
<organism evidence="12 13">
    <name type="scientific">Uabimicrobium amorphum</name>
    <dbReference type="NCBI Taxonomy" id="2596890"/>
    <lineage>
        <taxon>Bacteria</taxon>
        <taxon>Pseudomonadati</taxon>
        <taxon>Planctomycetota</taxon>
        <taxon>Candidatus Uabimicrobiia</taxon>
        <taxon>Candidatus Uabimicrobiales</taxon>
        <taxon>Candidatus Uabimicrobiaceae</taxon>
        <taxon>Candidatus Uabimicrobium</taxon>
    </lineage>
</organism>
<feature type="transmembrane region" description="Helical" evidence="9">
    <location>
        <begin position="117"/>
        <end position="138"/>
    </location>
</feature>
<dbReference type="GO" id="GO:0006355">
    <property type="term" value="P:regulation of DNA-templated transcription"/>
    <property type="evidence" value="ECO:0007669"/>
    <property type="project" value="InterPro"/>
</dbReference>
<keyword evidence="7" id="KW-0067">ATP-binding</keyword>
<keyword evidence="5" id="KW-0547">Nucleotide-binding</keyword>
<dbReference type="SUPFAM" id="SSF47384">
    <property type="entry name" value="Homodimeric domain of signal transducing histidine kinase"/>
    <property type="match status" value="1"/>
</dbReference>
<dbReference type="GO" id="GO:0000155">
    <property type="term" value="F:phosphorelay sensor kinase activity"/>
    <property type="evidence" value="ECO:0007669"/>
    <property type="project" value="InterPro"/>
</dbReference>
<dbReference type="PROSITE" id="PS50109">
    <property type="entry name" value="HIS_KIN"/>
    <property type="match status" value="1"/>
</dbReference>
<proteinExistence type="predicted"/>
<dbReference type="PRINTS" id="PR00344">
    <property type="entry name" value="BCTRLSENSOR"/>
</dbReference>
<dbReference type="SMART" id="SM00387">
    <property type="entry name" value="HATPase_c"/>
    <property type="match status" value="1"/>
</dbReference>
<gene>
    <name evidence="12" type="ORF">UABAM_06522</name>
</gene>
<keyword evidence="9" id="KW-0472">Membrane</keyword>
<dbReference type="Pfam" id="PF00989">
    <property type="entry name" value="PAS"/>
    <property type="match status" value="1"/>
</dbReference>
<dbReference type="InterPro" id="IPR013767">
    <property type="entry name" value="PAS_fold"/>
</dbReference>
<dbReference type="Gene3D" id="3.30.450.20">
    <property type="entry name" value="PAS domain"/>
    <property type="match status" value="1"/>
</dbReference>
<dbReference type="GO" id="GO:0005524">
    <property type="term" value="F:ATP binding"/>
    <property type="evidence" value="ECO:0007669"/>
    <property type="project" value="UniProtKB-KW"/>
</dbReference>
<feature type="transmembrane region" description="Helical" evidence="9">
    <location>
        <begin position="168"/>
        <end position="187"/>
    </location>
</feature>
<evidence type="ECO:0000256" key="8">
    <source>
        <dbReference type="ARBA" id="ARBA00023012"/>
    </source>
</evidence>
<protein>
    <recommendedName>
        <fullName evidence="2">histidine kinase</fullName>
        <ecNumber evidence="2">2.7.13.3</ecNumber>
    </recommendedName>
</protein>
<dbReference type="CDD" id="cd00082">
    <property type="entry name" value="HisKA"/>
    <property type="match status" value="1"/>
</dbReference>
<feature type="domain" description="Histidine kinase" evidence="10">
    <location>
        <begin position="326"/>
        <end position="552"/>
    </location>
</feature>
<reference evidence="12 13" key="1">
    <citation type="submission" date="2019-08" db="EMBL/GenBank/DDBJ databases">
        <title>Complete genome sequence of Candidatus Uab amorphum.</title>
        <authorList>
            <person name="Shiratori T."/>
            <person name="Suzuki S."/>
            <person name="Kakizawa Y."/>
            <person name="Ishida K."/>
        </authorList>
    </citation>
    <scope>NUCLEOTIDE SEQUENCE [LARGE SCALE GENOMIC DNA]</scope>
    <source>
        <strain evidence="12 13">SRT547</strain>
    </source>
</reference>
<dbReference type="EC" id="2.7.13.3" evidence="2"/>
<sequence length="552" mass="62995">MEMHSNSITKTRIYWLILFRFVIVALCLIAHFFLDYGQKVNTLNIFVLTAALIINVLFLIVTPYVRHSWSLFAIVQIMTDLFIETILVYVTGGILSAFVILYFVSVLYAGLFVSLRVSIFCASFAITGISISVIIYYISILHSSYLPIFNIFPPISFPQENDLNFCRAYLFAQGISFYLIAFFSGRLTDIRYRERILHKEILEHLVDGVLVVDNKNCVNYINQRAKKMLGLSFSKNYSNDSILKLLNYDIHLNLLKGILMHRALEYQVTWEYANKKIPLRVDITPITINKAKASIVILKDISLQKRMEATIKVAERLSIVNETATMIAHEIRNPLASILGASQELQRKFSSEDSAKILFDIMVKESQRINSIVDDFLRFSKLRQPNFQICEVGNILEEVVLLLNQRDQYTQIQVQREEELLIKGDSGHLKQLFYNLGINSIEAQENQNSNLIEVMAKPCVFGDFCDTHRTLHGFHYEEETAGIQVSFCDKGKGIDPKLTTKIFKPFFTTKSGGSGIGLAIVQQILESHRAAYYVKSTLGKGTDFVVFFPVEN</sequence>
<evidence type="ECO:0000313" key="13">
    <source>
        <dbReference type="Proteomes" id="UP000326354"/>
    </source>
</evidence>
<dbReference type="InterPro" id="IPR005467">
    <property type="entry name" value="His_kinase_dom"/>
</dbReference>
<dbReference type="Gene3D" id="3.30.565.10">
    <property type="entry name" value="Histidine kinase-like ATPase, C-terminal domain"/>
    <property type="match status" value="1"/>
</dbReference>
<evidence type="ECO:0000256" key="2">
    <source>
        <dbReference type="ARBA" id="ARBA00012438"/>
    </source>
</evidence>
<evidence type="ECO:0000256" key="7">
    <source>
        <dbReference type="ARBA" id="ARBA00022840"/>
    </source>
</evidence>
<dbReference type="SUPFAM" id="SSF55874">
    <property type="entry name" value="ATPase domain of HSP90 chaperone/DNA topoisomerase II/histidine kinase"/>
    <property type="match status" value="1"/>
</dbReference>
<keyword evidence="9" id="KW-1133">Transmembrane helix</keyword>
<accession>A0A5S9IV12</accession>
<dbReference type="Pfam" id="PF00512">
    <property type="entry name" value="HisKA"/>
    <property type="match status" value="1"/>
</dbReference>
<dbReference type="InterPro" id="IPR003594">
    <property type="entry name" value="HATPase_dom"/>
</dbReference>
<evidence type="ECO:0000256" key="6">
    <source>
        <dbReference type="ARBA" id="ARBA00022777"/>
    </source>
</evidence>
<feature type="transmembrane region" description="Helical" evidence="9">
    <location>
        <begin position="12"/>
        <end position="33"/>
    </location>
</feature>
<dbReference type="SMART" id="SM00388">
    <property type="entry name" value="HisKA"/>
    <property type="match status" value="1"/>
</dbReference>
<dbReference type="PROSITE" id="PS50112">
    <property type="entry name" value="PAS"/>
    <property type="match status" value="1"/>
</dbReference>
<evidence type="ECO:0000259" key="11">
    <source>
        <dbReference type="PROSITE" id="PS50112"/>
    </source>
</evidence>
<evidence type="ECO:0000256" key="4">
    <source>
        <dbReference type="ARBA" id="ARBA00022679"/>
    </source>
</evidence>
<dbReference type="Pfam" id="PF25323">
    <property type="entry name" value="6TM_PilS"/>
    <property type="match status" value="1"/>
</dbReference>
<dbReference type="AlphaFoldDB" id="A0A5S9IV12"/>
<dbReference type="InterPro" id="IPR035965">
    <property type="entry name" value="PAS-like_dom_sf"/>
</dbReference>
<dbReference type="Pfam" id="PF02518">
    <property type="entry name" value="HATPase_c"/>
    <property type="match status" value="1"/>
</dbReference>
<name>A0A5S9IV12_UABAM</name>
<dbReference type="PANTHER" id="PTHR43065:SF10">
    <property type="entry name" value="PEROXIDE STRESS-ACTIVATED HISTIDINE KINASE MAK3"/>
    <property type="match status" value="1"/>
</dbReference>
<dbReference type="SMART" id="SM00091">
    <property type="entry name" value="PAS"/>
    <property type="match status" value="1"/>
</dbReference>
<dbReference type="InterPro" id="IPR003661">
    <property type="entry name" value="HisK_dim/P_dom"/>
</dbReference>
<keyword evidence="6 12" id="KW-0418">Kinase</keyword>
<evidence type="ECO:0000256" key="9">
    <source>
        <dbReference type="SAM" id="Phobius"/>
    </source>
</evidence>
<keyword evidence="8" id="KW-0902">Two-component regulatory system</keyword>
<feature type="domain" description="PAS" evidence="11">
    <location>
        <begin position="194"/>
        <end position="267"/>
    </location>
</feature>
<evidence type="ECO:0000256" key="3">
    <source>
        <dbReference type="ARBA" id="ARBA00022553"/>
    </source>
</evidence>
<keyword evidence="13" id="KW-1185">Reference proteome</keyword>
<dbReference type="Gene3D" id="1.10.287.130">
    <property type="match status" value="1"/>
</dbReference>
<dbReference type="InterPro" id="IPR000014">
    <property type="entry name" value="PAS"/>
</dbReference>
<evidence type="ECO:0000256" key="5">
    <source>
        <dbReference type="ARBA" id="ARBA00022741"/>
    </source>
</evidence>
<keyword evidence="9" id="KW-0812">Transmembrane</keyword>
<dbReference type="InterPro" id="IPR004358">
    <property type="entry name" value="Sig_transdc_His_kin-like_C"/>
</dbReference>
<dbReference type="KEGG" id="uam:UABAM_06522"/>
<dbReference type="InterPro" id="IPR036890">
    <property type="entry name" value="HATPase_C_sf"/>
</dbReference>
<comment type="catalytic activity">
    <reaction evidence="1">
        <text>ATP + protein L-histidine = ADP + protein N-phospho-L-histidine.</text>
        <dbReference type="EC" id="2.7.13.3"/>
    </reaction>
</comment>
<dbReference type="PANTHER" id="PTHR43065">
    <property type="entry name" value="SENSOR HISTIDINE KINASE"/>
    <property type="match status" value="1"/>
</dbReference>
<dbReference type="SUPFAM" id="SSF55785">
    <property type="entry name" value="PYP-like sensor domain (PAS domain)"/>
    <property type="match status" value="1"/>
</dbReference>
<feature type="transmembrane region" description="Helical" evidence="9">
    <location>
        <begin position="45"/>
        <end position="65"/>
    </location>
</feature>
<feature type="transmembrane region" description="Helical" evidence="9">
    <location>
        <begin position="86"/>
        <end position="111"/>
    </location>
</feature>